<comment type="caution">
    <text evidence="1">The sequence shown here is derived from an EMBL/GenBank/DDBJ whole genome shotgun (WGS) entry which is preliminary data.</text>
</comment>
<dbReference type="Gene3D" id="1.20.120.1600">
    <property type="match status" value="1"/>
</dbReference>
<dbReference type="Gene3D" id="3.40.50.1000">
    <property type="entry name" value="HAD superfamily/HAD-like"/>
    <property type="match status" value="1"/>
</dbReference>
<dbReference type="PANTHER" id="PTHR46470:SF4">
    <property type="entry name" value="5-AMINO-6-(5-PHOSPHO-D-RIBITYLAMINO)URACIL PHOSPHATASE YIGB"/>
    <property type="match status" value="1"/>
</dbReference>
<keyword evidence="2" id="KW-1185">Reference proteome</keyword>
<name>A0ABV2BUQ2_9GAMM</name>
<protein>
    <submittedName>
        <fullName evidence="1">HAD family hydrolase</fullName>
    </submittedName>
</protein>
<dbReference type="PANTHER" id="PTHR46470">
    <property type="entry name" value="N-ACYLNEURAMINATE-9-PHOSPHATASE"/>
    <property type="match status" value="1"/>
</dbReference>
<dbReference type="SUPFAM" id="SSF56784">
    <property type="entry name" value="HAD-like"/>
    <property type="match status" value="1"/>
</dbReference>
<accession>A0ABV2BUQ2</accession>
<dbReference type="GO" id="GO:0016787">
    <property type="term" value="F:hydrolase activity"/>
    <property type="evidence" value="ECO:0007669"/>
    <property type="project" value="UniProtKB-KW"/>
</dbReference>
<dbReference type="Proteomes" id="UP001548189">
    <property type="component" value="Unassembled WGS sequence"/>
</dbReference>
<evidence type="ECO:0000313" key="2">
    <source>
        <dbReference type="Proteomes" id="UP001548189"/>
    </source>
</evidence>
<evidence type="ECO:0000313" key="1">
    <source>
        <dbReference type="EMBL" id="MET1255674.1"/>
    </source>
</evidence>
<organism evidence="1 2">
    <name type="scientific">Aliikangiella maris</name>
    <dbReference type="NCBI Taxonomy" id="3162458"/>
    <lineage>
        <taxon>Bacteria</taxon>
        <taxon>Pseudomonadati</taxon>
        <taxon>Pseudomonadota</taxon>
        <taxon>Gammaproteobacteria</taxon>
        <taxon>Oceanospirillales</taxon>
        <taxon>Pleioneaceae</taxon>
        <taxon>Aliikangiella</taxon>
    </lineage>
</organism>
<dbReference type="InterPro" id="IPR023214">
    <property type="entry name" value="HAD_sf"/>
</dbReference>
<reference evidence="1 2" key="1">
    <citation type="submission" date="2024-06" db="EMBL/GenBank/DDBJ databases">
        <authorList>
            <person name="Li F."/>
        </authorList>
    </citation>
    <scope>NUCLEOTIDE SEQUENCE [LARGE SCALE GENOMIC DNA]</scope>
    <source>
        <strain evidence="1 2">GXAS 311</strain>
    </source>
</reference>
<gene>
    <name evidence="1" type="ORF">ABVT43_11105</name>
</gene>
<proteinExistence type="predicted"/>
<dbReference type="InterPro" id="IPR051400">
    <property type="entry name" value="HAD-like_hydrolase"/>
</dbReference>
<sequence>MYQFNASIKLLSFDLDNALYDNRATIEAAELSCQNYLQSAFSNQGVHFEYEKFWEIRKQLVAQNNPAFDDLTYLRLTVLIEFCKPLNAGETIAKQALAAFLQQRSKVDVEPTIQSMLSLLVKHFTLVSTSNGNCDINQTIIAPFFSKNYFPVGGMRAKPHPAMLHQCMADFSITASQLVHIGDSIEKDGGVAEAIGARYLHFAPFESDKDLAQSCHELCLQLSSL</sequence>
<dbReference type="Pfam" id="PF00702">
    <property type="entry name" value="Hydrolase"/>
    <property type="match status" value="1"/>
</dbReference>
<dbReference type="EMBL" id="JBEVCJ010000012">
    <property type="protein sequence ID" value="MET1255674.1"/>
    <property type="molecule type" value="Genomic_DNA"/>
</dbReference>
<keyword evidence="1" id="KW-0378">Hydrolase</keyword>
<dbReference type="InterPro" id="IPR036412">
    <property type="entry name" value="HAD-like_sf"/>
</dbReference>